<protein>
    <submittedName>
        <fullName evidence="1">Uncharacterized protein</fullName>
    </submittedName>
</protein>
<dbReference type="Proteomes" id="UP001064048">
    <property type="component" value="Chromosome 25"/>
</dbReference>
<reference evidence="1 2" key="1">
    <citation type="journal article" date="2022" name="Genome Biol. Evol.">
        <title>The Spruce Budworm Genome: Reconstructing the Evolutionary History of Antifreeze Proteins.</title>
        <authorList>
            <person name="Beliveau C."/>
            <person name="Gagne P."/>
            <person name="Picq S."/>
            <person name="Vernygora O."/>
            <person name="Keeling C.I."/>
            <person name="Pinkney K."/>
            <person name="Doucet D."/>
            <person name="Wen F."/>
            <person name="Johnston J.S."/>
            <person name="Maaroufi H."/>
            <person name="Boyle B."/>
            <person name="Laroche J."/>
            <person name="Dewar K."/>
            <person name="Juretic N."/>
            <person name="Blackburn G."/>
            <person name="Nisole A."/>
            <person name="Brunet B."/>
            <person name="Brandao M."/>
            <person name="Lumley L."/>
            <person name="Duan J."/>
            <person name="Quan G."/>
            <person name="Lucarotti C.J."/>
            <person name="Roe A.D."/>
            <person name="Sperling F.A.H."/>
            <person name="Levesque R.C."/>
            <person name="Cusson M."/>
        </authorList>
    </citation>
    <scope>NUCLEOTIDE SEQUENCE [LARGE SCALE GENOMIC DNA]</scope>
    <source>
        <strain evidence="1">Glfc:IPQL:Cfum</strain>
    </source>
</reference>
<evidence type="ECO:0000313" key="1">
    <source>
        <dbReference type="EMBL" id="KAI8422897.1"/>
    </source>
</evidence>
<sequence>MKRTVRVLPHIPKGARSLAACKLGELIDRCIDVNGAAEWTALLSFAYSALRAPEGSGSGNLTTKFIALFTAFMIRPAGMVLTHFKCRNGMYPRSAIERFMVPDDKINWSVEYKEYKPPNHTANSIHGKPWADPKIGDPNFKPKWNALDKNVNRESYTGQYLIQDRYPLNPVGRTGICGRGVLGRWGPNHAADPVVTRWKRLLSGELELDKNHKPILQFVAIKRGDTGEWALPGGMVDPGEKVTTTAVREFQEEAINSLVMSEDDKKEWEEKFKSFFSNGDEVFQGYVDDPRNTDNAWMETSAYNFHDDKGDVVGALKLNAGDDAVGVQWVDAAHDIKLYASHEDIVKEVLKRRLLAIT</sequence>
<proteinExistence type="predicted"/>
<accession>A0ACC0JFR4</accession>
<dbReference type="EMBL" id="CM046125">
    <property type="protein sequence ID" value="KAI8422897.1"/>
    <property type="molecule type" value="Genomic_DNA"/>
</dbReference>
<gene>
    <name evidence="1" type="ORF">MSG28_014010</name>
</gene>
<keyword evidence="2" id="KW-1185">Reference proteome</keyword>
<organism evidence="1 2">
    <name type="scientific">Choristoneura fumiferana</name>
    <name type="common">Spruce budworm moth</name>
    <name type="synonym">Archips fumiferana</name>
    <dbReference type="NCBI Taxonomy" id="7141"/>
    <lineage>
        <taxon>Eukaryota</taxon>
        <taxon>Metazoa</taxon>
        <taxon>Ecdysozoa</taxon>
        <taxon>Arthropoda</taxon>
        <taxon>Hexapoda</taxon>
        <taxon>Insecta</taxon>
        <taxon>Pterygota</taxon>
        <taxon>Neoptera</taxon>
        <taxon>Endopterygota</taxon>
        <taxon>Lepidoptera</taxon>
        <taxon>Glossata</taxon>
        <taxon>Ditrysia</taxon>
        <taxon>Tortricoidea</taxon>
        <taxon>Tortricidae</taxon>
        <taxon>Tortricinae</taxon>
        <taxon>Choristoneura</taxon>
    </lineage>
</organism>
<name>A0ACC0JFR4_CHOFU</name>
<comment type="caution">
    <text evidence="1">The sequence shown here is derived from an EMBL/GenBank/DDBJ whole genome shotgun (WGS) entry which is preliminary data.</text>
</comment>
<evidence type="ECO:0000313" key="2">
    <source>
        <dbReference type="Proteomes" id="UP001064048"/>
    </source>
</evidence>